<dbReference type="AlphaFoldDB" id="A0AAD5X4G0"/>
<feature type="non-terminal residue" evidence="1">
    <location>
        <position position="283"/>
    </location>
</feature>
<dbReference type="EMBL" id="JADGJD010000515">
    <property type="protein sequence ID" value="KAJ3050426.1"/>
    <property type="molecule type" value="Genomic_DNA"/>
</dbReference>
<evidence type="ECO:0000313" key="1">
    <source>
        <dbReference type="EMBL" id="KAJ3050426.1"/>
    </source>
</evidence>
<keyword evidence="2" id="KW-1185">Reference proteome</keyword>
<proteinExistence type="predicted"/>
<dbReference type="Gene3D" id="3.40.50.300">
    <property type="entry name" value="P-loop containing nucleotide triphosphate hydrolases"/>
    <property type="match status" value="1"/>
</dbReference>
<evidence type="ECO:0000313" key="2">
    <source>
        <dbReference type="Proteomes" id="UP001212841"/>
    </source>
</evidence>
<name>A0AAD5X4G0_9FUNG</name>
<sequence length="283" mass="31592">MTSTQFVAAPSIARLLRASTSCRDEFVSYLKSGAGGRKKVAEDQKIGRELLVTAVLAGEPQAGKTEIRNNLRAFLRDQPYVASQTQDADTSHRTLNTFHYLFPFTRNDLTAYDRTAPRLCYGITDCRGWEAAPIPDIATTIANSSFDTSKYDSDLQNEYPSTFPHDVVLLVLRPPEINTTTQVDTEDLYSEFLSKYAEVLVAIGVLHRVLFLVTHADKLTSAELQAFNTAMIQCLRIKADQILNLTNITSADSEMTADWEENMWKLVTKLVKQKEAGLKGMKA</sequence>
<protein>
    <submittedName>
        <fullName evidence="1">Uncharacterized protein</fullName>
    </submittedName>
</protein>
<dbReference type="Proteomes" id="UP001212841">
    <property type="component" value="Unassembled WGS sequence"/>
</dbReference>
<reference evidence="1" key="1">
    <citation type="submission" date="2020-05" db="EMBL/GenBank/DDBJ databases">
        <title>Phylogenomic resolution of chytrid fungi.</title>
        <authorList>
            <person name="Stajich J.E."/>
            <person name="Amses K."/>
            <person name="Simmons R."/>
            <person name="Seto K."/>
            <person name="Myers J."/>
            <person name="Bonds A."/>
            <person name="Quandt C.A."/>
            <person name="Barry K."/>
            <person name="Liu P."/>
            <person name="Grigoriev I."/>
            <person name="Longcore J.E."/>
            <person name="James T.Y."/>
        </authorList>
    </citation>
    <scope>NUCLEOTIDE SEQUENCE</scope>
    <source>
        <strain evidence="1">JEL0318</strain>
    </source>
</reference>
<accession>A0AAD5X4G0</accession>
<comment type="caution">
    <text evidence="1">The sequence shown here is derived from an EMBL/GenBank/DDBJ whole genome shotgun (WGS) entry which is preliminary data.</text>
</comment>
<dbReference type="InterPro" id="IPR027417">
    <property type="entry name" value="P-loop_NTPase"/>
</dbReference>
<gene>
    <name evidence="1" type="ORF">HK097_008622</name>
</gene>
<organism evidence="1 2">
    <name type="scientific">Rhizophlyctis rosea</name>
    <dbReference type="NCBI Taxonomy" id="64517"/>
    <lineage>
        <taxon>Eukaryota</taxon>
        <taxon>Fungi</taxon>
        <taxon>Fungi incertae sedis</taxon>
        <taxon>Chytridiomycota</taxon>
        <taxon>Chytridiomycota incertae sedis</taxon>
        <taxon>Chytridiomycetes</taxon>
        <taxon>Rhizophlyctidales</taxon>
        <taxon>Rhizophlyctidaceae</taxon>
        <taxon>Rhizophlyctis</taxon>
    </lineage>
</organism>